<reference evidence="7" key="1">
    <citation type="submission" date="2012-02" db="EMBL/GenBank/DDBJ databases">
        <title>Genome sequencing of Giardia lamblia Genotypes A2 and B isolates (DH and GS) and comparative analysis with the genomes of Genotypes A1 and E (WB and Pig).</title>
        <authorList>
            <person name="Adam R."/>
            <person name="Dahlstrom E."/>
            <person name="Martens C."/>
            <person name="Bruno D."/>
            <person name="Barbian K."/>
            <person name="Porcella S.F."/>
            <person name="Nash T."/>
        </authorList>
    </citation>
    <scope>NUCLEOTIDE SEQUENCE</scope>
    <source>
        <strain evidence="7">GS</strain>
    </source>
</reference>
<comment type="caution">
    <text evidence="6">The sequence shown here is derived from an EMBL/GenBank/DDBJ whole genome shotgun (WGS) entry which is preliminary data.</text>
</comment>
<evidence type="ECO:0000259" key="5">
    <source>
        <dbReference type="PROSITE" id="PS51192"/>
    </source>
</evidence>
<keyword evidence="2 4" id="KW-0378">Hydrolase</keyword>
<organism evidence="6 7">
    <name type="scientific">Giardia intestinalis</name>
    <name type="common">Giardia lamblia</name>
    <dbReference type="NCBI Taxonomy" id="5741"/>
    <lineage>
        <taxon>Eukaryota</taxon>
        <taxon>Metamonada</taxon>
        <taxon>Diplomonadida</taxon>
        <taxon>Hexamitidae</taxon>
        <taxon>Giardiinae</taxon>
        <taxon>Giardia</taxon>
    </lineage>
</organism>
<proteinExistence type="inferred from homology"/>
<comment type="similarity">
    <text evidence="4">Belongs to the DEAD box helicase family.</text>
</comment>
<gene>
    <name evidence="6" type="ORF">GSB_151837</name>
</gene>
<dbReference type="GO" id="GO:0003724">
    <property type="term" value="F:RNA helicase activity"/>
    <property type="evidence" value="ECO:0007669"/>
    <property type="project" value="UniProtKB-EC"/>
</dbReference>
<dbReference type="GO" id="GO:0008233">
    <property type="term" value="F:peptidase activity"/>
    <property type="evidence" value="ECO:0007669"/>
    <property type="project" value="UniProtKB-KW"/>
</dbReference>
<comment type="function">
    <text evidence="4">RNA helicase.</text>
</comment>
<keyword evidence="4" id="KW-0347">Helicase</keyword>
<name>V6U1I4_GIAIN</name>
<keyword evidence="3 4" id="KW-0067">ATP-binding</keyword>
<reference evidence="6 7" key="2">
    <citation type="journal article" date="2013" name="Genome Biol. Evol.">
        <title>Genome sequencing of Giardia lamblia genotypes A2 and B isolates (DH and GS) and comparative analysis with the genomes of genotypes A1 and E (WB and Pig).</title>
        <authorList>
            <person name="Adam R.D."/>
            <person name="Dahlstrom E.W."/>
            <person name="Martens C.A."/>
            <person name="Bruno D.P."/>
            <person name="Barbian K.D."/>
            <person name="Ricklefs S.M."/>
            <person name="Hernandez M.M."/>
            <person name="Narla N.P."/>
            <person name="Patel R.B."/>
            <person name="Porcella S.F."/>
            <person name="Nash T.E."/>
        </authorList>
    </citation>
    <scope>NUCLEOTIDE SEQUENCE [LARGE SCALE GENOMIC DNA]</scope>
    <source>
        <strain evidence="6 7">GS</strain>
    </source>
</reference>
<accession>V6U1I4</accession>
<evidence type="ECO:0000256" key="4">
    <source>
        <dbReference type="RuleBase" id="RU365068"/>
    </source>
</evidence>
<dbReference type="PROSITE" id="PS51192">
    <property type="entry name" value="HELICASE_ATP_BIND_1"/>
    <property type="match status" value="1"/>
</dbReference>
<dbReference type="Proteomes" id="UP000018040">
    <property type="component" value="Unassembled WGS sequence"/>
</dbReference>
<evidence type="ECO:0000256" key="3">
    <source>
        <dbReference type="ARBA" id="ARBA00022840"/>
    </source>
</evidence>
<evidence type="ECO:0000256" key="1">
    <source>
        <dbReference type="ARBA" id="ARBA00022741"/>
    </source>
</evidence>
<sequence>MANNVFIASATGSGKTLPVILPLALEVFAGLDFVALFVVPTTHLLAQTPRLLLCLFHDVPSVQVLQAMDCLGATLYEDPALLRLDLGVVAELREHRASQAVGTDTPTSVDDHLVKRLLGSLTERRATKTPDLRRIVGYGADRTSHIICGTPGIVSALLAAIEPAPGAGPDPRATASSSKLRHVVIDEADHVLLNDNTAFLMLAGGLFVKQSPAAVFRVPRFFAERHRLGLPTDRFVFLSATMKYRASLLENMGLHGGLMIDFDGQEGARLALSPNVEHFVIQFKQPYSEIDIAYLVFRFLCSPGGAIANPRTTLLPCIIFVNSRHTMQRVAHLLFLIMVKIYRKLWYRIVLVARTRLPETELRVRLDDLQRVPRGVPRRSSGHG</sequence>
<dbReference type="VEuPathDB" id="GiardiaDB:DHA2_153479"/>
<dbReference type="SUPFAM" id="SSF52540">
    <property type="entry name" value="P-loop containing nucleoside triphosphate hydrolases"/>
    <property type="match status" value="1"/>
</dbReference>
<feature type="domain" description="Helicase ATP-binding" evidence="5">
    <location>
        <begin position="1"/>
        <end position="260"/>
    </location>
</feature>
<dbReference type="AlphaFoldDB" id="V6U1I4"/>
<dbReference type="EC" id="3.6.4.13" evidence="4"/>
<comment type="domain">
    <text evidence="4">The Q motif is unique to and characteristic of the DEAD box family of RNA helicases and controls ATP binding and hydrolysis.</text>
</comment>
<dbReference type="SMART" id="SM00487">
    <property type="entry name" value="DEXDc"/>
    <property type="match status" value="1"/>
</dbReference>
<evidence type="ECO:0000256" key="2">
    <source>
        <dbReference type="ARBA" id="ARBA00022801"/>
    </source>
</evidence>
<dbReference type="Gene3D" id="3.40.50.300">
    <property type="entry name" value="P-loop containing nucleotide triphosphate hydrolases"/>
    <property type="match status" value="1"/>
</dbReference>
<dbReference type="VEuPathDB" id="GiardiaDB:QR46_4882"/>
<keyword evidence="4" id="KW-0694">RNA-binding</keyword>
<dbReference type="InterPro" id="IPR027417">
    <property type="entry name" value="P-loop_NTPase"/>
</dbReference>
<dbReference type="VEuPathDB" id="GiardiaDB:GL50803_00113655"/>
<dbReference type="InterPro" id="IPR014001">
    <property type="entry name" value="Helicase_ATP-bd"/>
</dbReference>
<dbReference type="EMBL" id="AHHH01000022">
    <property type="protein sequence ID" value="ESU44482.1"/>
    <property type="molecule type" value="Genomic_DNA"/>
</dbReference>
<keyword evidence="6" id="KW-0645">Protease</keyword>
<comment type="catalytic activity">
    <reaction evidence="4">
        <text>ATP + H2O = ADP + phosphate + H(+)</text>
        <dbReference type="Rhea" id="RHEA:13065"/>
        <dbReference type="ChEBI" id="CHEBI:15377"/>
        <dbReference type="ChEBI" id="CHEBI:15378"/>
        <dbReference type="ChEBI" id="CHEBI:30616"/>
        <dbReference type="ChEBI" id="CHEBI:43474"/>
        <dbReference type="ChEBI" id="CHEBI:456216"/>
        <dbReference type="EC" id="3.6.4.13"/>
    </reaction>
</comment>
<evidence type="ECO:0000313" key="7">
    <source>
        <dbReference type="Proteomes" id="UP000018040"/>
    </source>
</evidence>
<dbReference type="GO" id="GO:0005524">
    <property type="term" value="F:ATP binding"/>
    <property type="evidence" value="ECO:0007669"/>
    <property type="project" value="UniProtKB-UniRule"/>
</dbReference>
<keyword evidence="1 4" id="KW-0547">Nucleotide-binding</keyword>
<dbReference type="PANTHER" id="PTHR24031">
    <property type="entry name" value="RNA HELICASE"/>
    <property type="match status" value="1"/>
</dbReference>
<evidence type="ECO:0000313" key="6">
    <source>
        <dbReference type="EMBL" id="ESU44482.1"/>
    </source>
</evidence>
<dbReference type="GO" id="GO:0006508">
    <property type="term" value="P:proteolysis"/>
    <property type="evidence" value="ECO:0007669"/>
    <property type="project" value="UniProtKB-KW"/>
</dbReference>
<dbReference type="GO" id="GO:0003723">
    <property type="term" value="F:RNA binding"/>
    <property type="evidence" value="ECO:0007669"/>
    <property type="project" value="UniProtKB-UniRule"/>
</dbReference>
<protein>
    <recommendedName>
        <fullName evidence="4">ATP-dependent RNA helicase</fullName>
        <ecNumber evidence="4">3.6.4.13</ecNumber>
    </recommendedName>
</protein>